<evidence type="ECO:0000313" key="14">
    <source>
        <dbReference type="Proteomes" id="UP001457282"/>
    </source>
</evidence>
<dbReference type="InterPro" id="IPR017972">
    <property type="entry name" value="Cyt_P450_CS"/>
</dbReference>
<keyword evidence="4 10" id="KW-0349">Heme</keyword>
<sequence>MSPSSTIAIFLVFLTCLWFLIKSLITSSSSKLPPGPWSLPIIGHLHMLGNLPHRSLQDLAKKYGPIMSLRLGSIPTIVVSSPKAAKLFLKTHDANFASRPRYQASEYMYYGSKGMGLAEYGPYWRHTRKLCTLQLLCPSKVEAFAPLRREEIGLLLQALKKAGEEGQVVDLSEMIYEMNEDITYRMVLGCKRDDRFDLKGIIHETVLALAAFNLADVLPSLGAIDIQGITRRFKRNSKKIDQLLETIIQDHEQARAAKNTRSTTTGQQGHYHEEADFVDVLLSLINKPLNPNDHNEKVPLILDRENVKAILLDMIIAAYETSATTVVWTLAELLRQPRVMKNLQQELESVIGKDRMVDEFTDMRKLAYLNMVVNESMRLHPIAPLLFPHESINDTTVDGYNIPKKSRIIVNVWSIGRDPTAWSENAEEFYPERFMNSNVDLLGHDFQLIPFGSGRRACPGLQLGLITVRLVVAHLVHCFDWELPTGLQPQDLDMSEKFSISMMKANHLLAKPTYRLHM</sequence>
<dbReference type="SUPFAM" id="SSF48264">
    <property type="entry name" value="Cytochrome P450"/>
    <property type="match status" value="1"/>
</dbReference>
<dbReference type="GO" id="GO:0016020">
    <property type="term" value="C:membrane"/>
    <property type="evidence" value="ECO:0007669"/>
    <property type="project" value="UniProtKB-SubCell"/>
</dbReference>
<dbReference type="PANTHER" id="PTHR47943">
    <property type="entry name" value="CYTOCHROME P450 93A3-LIKE"/>
    <property type="match status" value="1"/>
</dbReference>
<dbReference type="GO" id="GO:0016705">
    <property type="term" value="F:oxidoreductase activity, acting on paired donors, with incorporation or reduction of molecular oxygen"/>
    <property type="evidence" value="ECO:0007669"/>
    <property type="project" value="InterPro"/>
</dbReference>
<evidence type="ECO:0000256" key="9">
    <source>
        <dbReference type="ARBA" id="ARBA00023136"/>
    </source>
</evidence>
<dbReference type="AlphaFoldDB" id="A0AAW1WTY7"/>
<dbReference type="CDD" id="cd11072">
    <property type="entry name" value="CYP71-like"/>
    <property type="match status" value="1"/>
</dbReference>
<dbReference type="GO" id="GO:0005506">
    <property type="term" value="F:iron ion binding"/>
    <property type="evidence" value="ECO:0007669"/>
    <property type="project" value="InterPro"/>
</dbReference>
<evidence type="ECO:0000256" key="11">
    <source>
        <dbReference type="RuleBase" id="RU000461"/>
    </source>
</evidence>
<dbReference type="PANTHER" id="PTHR47943:SF9">
    <property type="entry name" value="CYTOCHROME P450"/>
    <property type="match status" value="1"/>
</dbReference>
<reference evidence="13 14" key="1">
    <citation type="journal article" date="2023" name="G3 (Bethesda)">
        <title>A chromosome-length genome assembly and annotation of blackberry (Rubus argutus, cv. 'Hillquist').</title>
        <authorList>
            <person name="Bruna T."/>
            <person name="Aryal R."/>
            <person name="Dudchenko O."/>
            <person name="Sargent D.J."/>
            <person name="Mead D."/>
            <person name="Buti M."/>
            <person name="Cavallini A."/>
            <person name="Hytonen T."/>
            <person name="Andres J."/>
            <person name="Pham M."/>
            <person name="Weisz D."/>
            <person name="Mascagni F."/>
            <person name="Usai G."/>
            <person name="Natali L."/>
            <person name="Bassil N."/>
            <person name="Fernandez G.E."/>
            <person name="Lomsadze A."/>
            <person name="Armour M."/>
            <person name="Olukolu B."/>
            <person name="Poorten T."/>
            <person name="Britton C."/>
            <person name="Davik J."/>
            <person name="Ashrafi H."/>
            <person name="Aiden E.L."/>
            <person name="Borodovsky M."/>
            <person name="Worthington M."/>
        </authorList>
    </citation>
    <scope>NUCLEOTIDE SEQUENCE [LARGE SCALE GENOMIC DNA]</scope>
    <source>
        <strain evidence="13">PI 553951</strain>
    </source>
</reference>
<evidence type="ECO:0000256" key="4">
    <source>
        <dbReference type="ARBA" id="ARBA00022617"/>
    </source>
</evidence>
<evidence type="ECO:0000256" key="2">
    <source>
        <dbReference type="ARBA" id="ARBA00004370"/>
    </source>
</evidence>
<dbReference type="PRINTS" id="PR00385">
    <property type="entry name" value="P450"/>
</dbReference>
<feature type="signal peptide" evidence="12">
    <location>
        <begin position="1"/>
        <end position="30"/>
    </location>
</feature>
<comment type="caution">
    <text evidence="13">The sequence shown here is derived from an EMBL/GenBank/DDBJ whole genome shotgun (WGS) entry which is preliminary data.</text>
</comment>
<dbReference type="GO" id="GO:0004497">
    <property type="term" value="F:monooxygenase activity"/>
    <property type="evidence" value="ECO:0007669"/>
    <property type="project" value="UniProtKB-KW"/>
</dbReference>
<dbReference type="InterPro" id="IPR002401">
    <property type="entry name" value="Cyt_P450_E_grp-I"/>
</dbReference>
<evidence type="ECO:0000256" key="10">
    <source>
        <dbReference type="PIRSR" id="PIRSR602401-1"/>
    </source>
</evidence>
<dbReference type="Gene3D" id="1.10.630.10">
    <property type="entry name" value="Cytochrome P450"/>
    <property type="match status" value="1"/>
</dbReference>
<evidence type="ECO:0000256" key="1">
    <source>
        <dbReference type="ARBA" id="ARBA00001971"/>
    </source>
</evidence>
<comment type="subcellular location">
    <subcellularLocation>
        <location evidence="2">Membrane</location>
    </subcellularLocation>
</comment>
<dbReference type="FunFam" id="1.10.630.10:FF:000011">
    <property type="entry name" value="Cytochrome P450 83B1"/>
    <property type="match status" value="1"/>
</dbReference>
<keyword evidence="14" id="KW-1185">Reference proteome</keyword>
<evidence type="ECO:0000256" key="5">
    <source>
        <dbReference type="ARBA" id="ARBA00022723"/>
    </source>
</evidence>
<feature type="binding site" description="axial binding residue" evidence="10">
    <location>
        <position position="458"/>
    </location>
    <ligand>
        <name>heme</name>
        <dbReference type="ChEBI" id="CHEBI:30413"/>
    </ligand>
    <ligandPart>
        <name>Fe</name>
        <dbReference type="ChEBI" id="CHEBI:18248"/>
    </ligandPart>
</feature>
<gene>
    <name evidence="13" type="ORF">M0R45_024740</name>
</gene>
<comment type="similarity">
    <text evidence="3 11">Belongs to the cytochrome P450 family.</text>
</comment>
<protein>
    <submittedName>
        <fullName evidence="13">Uncharacterized protein</fullName>
    </submittedName>
</protein>
<proteinExistence type="inferred from homology"/>
<keyword evidence="9" id="KW-0472">Membrane</keyword>
<feature type="chain" id="PRO_5043519952" evidence="12">
    <location>
        <begin position="31"/>
        <end position="518"/>
    </location>
</feature>
<dbReference type="Proteomes" id="UP001457282">
    <property type="component" value="Unassembled WGS sequence"/>
</dbReference>
<evidence type="ECO:0000256" key="12">
    <source>
        <dbReference type="SAM" id="SignalP"/>
    </source>
</evidence>
<keyword evidence="8 11" id="KW-0503">Monooxygenase</keyword>
<dbReference type="PROSITE" id="PS00086">
    <property type="entry name" value="CYTOCHROME_P450"/>
    <property type="match status" value="1"/>
</dbReference>
<keyword evidence="12" id="KW-0732">Signal</keyword>
<evidence type="ECO:0000256" key="7">
    <source>
        <dbReference type="ARBA" id="ARBA00023004"/>
    </source>
</evidence>
<dbReference type="GO" id="GO:0020037">
    <property type="term" value="F:heme binding"/>
    <property type="evidence" value="ECO:0007669"/>
    <property type="project" value="InterPro"/>
</dbReference>
<dbReference type="PRINTS" id="PR00463">
    <property type="entry name" value="EP450I"/>
</dbReference>
<name>A0AAW1WTY7_RUBAR</name>
<evidence type="ECO:0000256" key="3">
    <source>
        <dbReference type="ARBA" id="ARBA00010617"/>
    </source>
</evidence>
<keyword evidence="7 10" id="KW-0408">Iron</keyword>
<dbReference type="InterPro" id="IPR001128">
    <property type="entry name" value="Cyt_P450"/>
</dbReference>
<keyword evidence="6 11" id="KW-0560">Oxidoreductase</keyword>
<comment type="cofactor">
    <cofactor evidence="1 10">
        <name>heme</name>
        <dbReference type="ChEBI" id="CHEBI:30413"/>
    </cofactor>
</comment>
<evidence type="ECO:0000313" key="13">
    <source>
        <dbReference type="EMBL" id="KAK9927559.1"/>
    </source>
</evidence>
<dbReference type="InterPro" id="IPR036396">
    <property type="entry name" value="Cyt_P450_sf"/>
</dbReference>
<evidence type="ECO:0000256" key="6">
    <source>
        <dbReference type="ARBA" id="ARBA00023002"/>
    </source>
</evidence>
<organism evidence="13 14">
    <name type="scientific">Rubus argutus</name>
    <name type="common">Southern blackberry</name>
    <dbReference type="NCBI Taxonomy" id="59490"/>
    <lineage>
        <taxon>Eukaryota</taxon>
        <taxon>Viridiplantae</taxon>
        <taxon>Streptophyta</taxon>
        <taxon>Embryophyta</taxon>
        <taxon>Tracheophyta</taxon>
        <taxon>Spermatophyta</taxon>
        <taxon>Magnoliopsida</taxon>
        <taxon>eudicotyledons</taxon>
        <taxon>Gunneridae</taxon>
        <taxon>Pentapetalae</taxon>
        <taxon>rosids</taxon>
        <taxon>fabids</taxon>
        <taxon>Rosales</taxon>
        <taxon>Rosaceae</taxon>
        <taxon>Rosoideae</taxon>
        <taxon>Rosoideae incertae sedis</taxon>
        <taxon>Rubus</taxon>
    </lineage>
</organism>
<evidence type="ECO:0000256" key="8">
    <source>
        <dbReference type="ARBA" id="ARBA00023033"/>
    </source>
</evidence>
<accession>A0AAW1WTY7</accession>
<dbReference type="EMBL" id="JBEDUW010000005">
    <property type="protein sequence ID" value="KAK9927559.1"/>
    <property type="molecule type" value="Genomic_DNA"/>
</dbReference>
<keyword evidence="5 10" id="KW-0479">Metal-binding</keyword>
<dbReference type="Pfam" id="PF00067">
    <property type="entry name" value="p450"/>
    <property type="match status" value="1"/>
</dbReference>